<evidence type="ECO:0008006" key="2">
    <source>
        <dbReference type="Google" id="ProtNLM"/>
    </source>
</evidence>
<sequence length="70" mass="8446">MNKKIECLCVKCKNYKKKSNSKFFCDEFTEIFEDIITGDCLCAKCKYHNEKKYKFNSYCYKGTEENQREL</sequence>
<reference evidence="1" key="1">
    <citation type="journal article" date="2020" name="mSystems">
        <title>Genome- and Community-Level Interaction Insights into Carbon Utilization and Element Cycling Functions of Hydrothermarchaeota in Hydrothermal Sediment.</title>
        <authorList>
            <person name="Zhou Z."/>
            <person name="Liu Y."/>
            <person name="Xu W."/>
            <person name="Pan J."/>
            <person name="Luo Z.H."/>
            <person name="Li M."/>
        </authorList>
    </citation>
    <scope>NUCLEOTIDE SEQUENCE [LARGE SCALE GENOMIC DNA]</scope>
    <source>
        <strain evidence="1">SpSt-464</strain>
    </source>
</reference>
<dbReference type="AlphaFoldDB" id="A0A7C3J714"/>
<dbReference type="EMBL" id="DSTT01000006">
    <property type="protein sequence ID" value="HFK24371.1"/>
    <property type="molecule type" value="Genomic_DNA"/>
</dbReference>
<gene>
    <name evidence="1" type="ORF">ENS15_06990</name>
</gene>
<accession>A0A7C3J714</accession>
<comment type="caution">
    <text evidence="1">The sequence shown here is derived from an EMBL/GenBank/DDBJ whole genome shotgun (WGS) entry which is preliminary data.</text>
</comment>
<protein>
    <recommendedName>
        <fullName evidence="2">DUF2769 domain-containing protein</fullName>
    </recommendedName>
</protein>
<proteinExistence type="predicted"/>
<name>A0A7C3J714_UNCW3</name>
<evidence type="ECO:0000313" key="1">
    <source>
        <dbReference type="EMBL" id="HFK24371.1"/>
    </source>
</evidence>
<organism evidence="1">
    <name type="scientific">candidate division WOR-3 bacterium</name>
    <dbReference type="NCBI Taxonomy" id="2052148"/>
    <lineage>
        <taxon>Bacteria</taxon>
        <taxon>Bacteria division WOR-3</taxon>
    </lineage>
</organism>